<name>A0A644W092_9ZZZZ</name>
<reference evidence="12" key="1">
    <citation type="submission" date="2019-08" db="EMBL/GenBank/DDBJ databases">
        <authorList>
            <person name="Kucharzyk K."/>
            <person name="Murdoch R.W."/>
            <person name="Higgins S."/>
            <person name="Loffler F."/>
        </authorList>
    </citation>
    <scope>NUCLEOTIDE SEQUENCE</scope>
</reference>
<evidence type="ECO:0000256" key="4">
    <source>
        <dbReference type="ARBA" id="ARBA00022475"/>
    </source>
</evidence>
<keyword evidence="6 10" id="KW-0812">Transmembrane</keyword>
<evidence type="ECO:0000256" key="5">
    <source>
        <dbReference type="ARBA" id="ARBA00022679"/>
    </source>
</evidence>
<dbReference type="PANTHER" id="PTHR45453">
    <property type="entry name" value="PHOSPHATE REGULON SENSOR PROTEIN PHOR"/>
    <property type="match status" value="1"/>
</dbReference>
<evidence type="ECO:0000256" key="1">
    <source>
        <dbReference type="ARBA" id="ARBA00000085"/>
    </source>
</evidence>
<dbReference type="AlphaFoldDB" id="A0A644W092"/>
<feature type="transmembrane region" description="Helical" evidence="10">
    <location>
        <begin position="12"/>
        <end position="29"/>
    </location>
</feature>
<comment type="subcellular location">
    <subcellularLocation>
        <location evidence="2">Cell membrane</location>
        <topology evidence="2">Multi-pass membrane protein</topology>
    </subcellularLocation>
</comment>
<dbReference type="GO" id="GO:0004721">
    <property type="term" value="F:phosphoprotein phosphatase activity"/>
    <property type="evidence" value="ECO:0007669"/>
    <property type="project" value="TreeGrafter"/>
</dbReference>
<evidence type="ECO:0000259" key="11">
    <source>
        <dbReference type="PROSITE" id="PS50109"/>
    </source>
</evidence>
<feature type="transmembrane region" description="Helical" evidence="10">
    <location>
        <begin position="41"/>
        <end position="63"/>
    </location>
</feature>
<dbReference type="GO" id="GO:0005886">
    <property type="term" value="C:plasma membrane"/>
    <property type="evidence" value="ECO:0007669"/>
    <property type="project" value="UniProtKB-SubCell"/>
</dbReference>
<organism evidence="12">
    <name type="scientific">bioreactor metagenome</name>
    <dbReference type="NCBI Taxonomy" id="1076179"/>
    <lineage>
        <taxon>unclassified sequences</taxon>
        <taxon>metagenomes</taxon>
        <taxon>ecological metagenomes</taxon>
    </lineage>
</organism>
<dbReference type="SUPFAM" id="SSF55874">
    <property type="entry name" value="ATPase domain of HSP90 chaperone/DNA topoisomerase II/histidine kinase"/>
    <property type="match status" value="1"/>
</dbReference>
<dbReference type="EMBL" id="VSSQ01000489">
    <property type="protein sequence ID" value="MPL95983.1"/>
    <property type="molecule type" value="Genomic_DNA"/>
</dbReference>
<keyword evidence="5 12" id="KW-0808">Transferase</keyword>
<evidence type="ECO:0000256" key="2">
    <source>
        <dbReference type="ARBA" id="ARBA00004651"/>
    </source>
</evidence>
<dbReference type="Gene3D" id="3.30.565.10">
    <property type="entry name" value="Histidine kinase-like ATPase, C-terminal domain"/>
    <property type="match status" value="1"/>
</dbReference>
<protein>
    <recommendedName>
        <fullName evidence="3">histidine kinase</fullName>
        <ecNumber evidence="3">2.7.13.3</ecNumber>
    </recommendedName>
</protein>
<feature type="domain" description="Histidine kinase" evidence="11">
    <location>
        <begin position="126"/>
        <end position="333"/>
    </location>
</feature>
<keyword evidence="4" id="KW-1003">Cell membrane</keyword>
<dbReference type="InterPro" id="IPR005467">
    <property type="entry name" value="His_kinase_dom"/>
</dbReference>
<dbReference type="InterPro" id="IPR050351">
    <property type="entry name" value="BphY/WalK/GraS-like"/>
</dbReference>
<evidence type="ECO:0000256" key="8">
    <source>
        <dbReference type="ARBA" id="ARBA00022989"/>
    </source>
</evidence>
<evidence type="ECO:0000313" key="12">
    <source>
        <dbReference type="EMBL" id="MPL95983.1"/>
    </source>
</evidence>
<evidence type="ECO:0000256" key="7">
    <source>
        <dbReference type="ARBA" id="ARBA00022777"/>
    </source>
</evidence>
<sequence length="341" mass="40011">MSLIRFIKEKNINIIFSIALLIVINIYLISINSFNGRASDLIYLDFIIIAIYLMWIYTAYFNWKKQYYDLYKSILDKNDISIEDVKESSLEEEIIYKVTDNKDKKYDFKTKEYEEKLSDMEEYISKWVHEIKLPITALNIISEDIEDYTVASSVKNETEKINFLVNSIIYGSRATVASEDIFIKEENLGDIVKKSIKNNSFFLIKNKIEVVARNLNYNVYTDGKWIIYVIDQLINNAIKYSKEDGKIEFYAEDNKDYIKLNIKDNGIGIAKEDIDRIFNKGFTGSNGRNKVYKSTGMGLYFTKKVLNKLEQEVTVESIKGEYTLFNIYFYKISDYLKVTKM</sequence>
<dbReference type="PANTHER" id="PTHR45453:SF2">
    <property type="entry name" value="HISTIDINE KINASE"/>
    <property type="match status" value="1"/>
</dbReference>
<evidence type="ECO:0000256" key="9">
    <source>
        <dbReference type="ARBA" id="ARBA00023136"/>
    </source>
</evidence>
<keyword evidence="7 12" id="KW-0418">Kinase</keyword>
<gene>
    <name evidence="12" type="primary">graS_3</name>
    <name evidence="12" type="ORF">SDC9_42157</name>
</gene>
<dbReference type="InterPro" id="IPR003594">
    <property type="entry name" value="HATPase_dom"/>
</dbReference>
<comment type="caution">
    <text evidence="12">The sequence shown here is derived from an EMBL/GenBank/DDBJ whole genome shotgun (WGS) entry which is preliminary data.</text>
</comment>
<dbReference type="InterPro" id="IPR036890">
    <property type="entry name" value="HATPase_C_sf"/>
</dbReference>
<proteinExistence type="predicted"/>
<evidence type="ECO:0000256" key="6">
    <source>
        <dbReference type="ARBA" id="ARBA00022692"/>
    </source>
</evidence>
<keyword evidence="8 10" id="KW-1133">Transmembrane helix</keyword>
<comment type="catalytic activity">
    <reaction evidence="1">
        <text>ATP + protein L-histidine = ADP + protein N-phospho-L-histidine.</text>
        <dbReference type="EC" id="2.7.13.3"/>
    </reaction>
</comment>
<keyword evidence="9 10" id="KW-0472">Membrane</keyword>
<dbReference type="GO" id="GO:0000155">
    <property type="term" value="F:phosphorelay sensor kinase activity"/>
    <property type="evidence" value="ECO:0007669"/>
    <property type="project" value="TreeGrafter"/>
</dbReference>
<accession>A0A644W092</accession>
<evidence type="ECO:0000256" key="3">
    <source>
        <dbReference type="ARBA" id="ARBA00012438"/>
    </source>
</evidence>
<dbReference type="GO" id="GO:0016036">
    <property type="term" value="P:cellular response to phosphate starvation"/>
    <property type="evidence" value="ECO:0007669"/>
    <property type="project" value="TreeGrafter"/>
</dbReference>
<evidence type="ECO:0000256" key="10">
    <source>
        <dbReference type="SAM" id="Phobius"/>
    </source>
</evidence>
<dbReference type="EC" id="2.7.13.3" evidence="3"/>
<dbReference type="PROSITE" id="PS50109">
    <property type="entry name" value="HIS_KIN"/>
    <property type="match status" value="1"/>
</dbReference>
<dbReference type="SMART" id="SM00387">
    <property type="entry name" value="HATPase_c"/>
    <property type="match status" value="1"/>
</dbReference>
<dbReference type="Pfam" id="PF02518">
    <property type="entry name" value="HATPase_c"/>
    <property type="match status" value="1"/>
</dbReference>